<evidence type="ECO:0000256" key="12">
    <source>
        <dbReference type="RuleBase" id="RU003832"/>
    </source>
</evidence>
<keyword evidence="7" id="KW-0735">Signal-anchor</keyword>
<evidence type="ECO:0000256" key="6">
    <source>
        <dbReference type="ARBA" id="ARBA00022692"/>
    </source>
</evidence>
<evidence type="ECO:0000256" key="9">
    <source>
        <dbReference type="ARBA" id="ARBA00023034"/>
    </source>
</evidence>
<keyword evidence="16" id="KW-1185">Reference proteome</keyword>
<dbReference type="InterPro" id="IPR001503">
    <property type="entry name" value="Glyco_trans_10"/>
</dbReference>
<gene>
    <name evidence="15" type="ORF">HERILL_LOCUS14159</name>
</gene>
<dbReference type="SUPFAM" id="SSF53756">
    <property type="entry name" value="UDP-Glycosyltransferase/glycogen phosphorylase"/>
    <property type="match status" value="1"/>
</dbReference>
<organism evidence="15 16">
    <name type="scientific">Hermetia illucens</name>
    <name type="common">Black soldier fly</name>
    <dbReference type="NCBI Taxonomy" id="343691"/>
    <lineage>
        <taxon>Eukaryota</taxon>
        <taxon>Metazoa</taxon>
        <taxon>Ecdysozoa</taxon>
        <taxon>Arthropoda</taxon>
        <taxon>Hexapoda</taxon>
        <taxon>Insecta</taxon>
        <taxon>Pterygota</taxon>
        <taxon>Neoptera</taxon>
        <taxon>Endopterygota</taxon>
        <taxon>Diptera</taxon>
        <taxon>Brachycera</taxon>
        <taxon>Stratiomyomorpha</taxon>
        <taxon>Stratiomyidae</taxon>
        <taxon>Hermetiinae</taxon>
        <taxon>Hermetia</taxon>
    </lineage>
</organism>
<dbReference type="GO" id="GO:0008417">
    <property type="term" value="F:fucosyltransferase activity"/>
    <property type="evidence" value="ECO:0007669"/>
    <property type="project" value="InterPro"/>
</dbReference>
<evidence type="ECO:0000256" key="2">
    <source>
        <dbReference type="ARBA" id="ARBA00004922"/>
    </source>
</evidence>
<feature type="domain" description="Fucosyltransferase N-terminal" evidence="14">
    <location>
        <begin position="56"/>
        <end position="175"/>
    </location>
</feature>
<dbReference type="FunCoup" id="A0A7R8Z1C0">
    <property type="interactions" value="28"/>
</dbReference>
<evidence type="ECO:0000256" key="1">
    <source>
        <dbReference type="ARBA" id="ARBA00004447"/>
    </source>
</evidence>
<evidence type="ECO:0000259" key="14">
    <source>
        <dbReference type="Pfam" id="PF17039"/>
    </source>
</evidence>
<dbReference type="OMA" id="CPVYQCE"/>
<evidence type="ECO:0000256" key="8">
    <source>
        <dbReference type="ARBA" id="ARBA00022989"/>
    </source>
</evidence>
<dbReference type="FunFam" id="3.40.50.11660:FF:000006">
    <property type="entry name" value="Alpha-(1,3)-fucosyltransferase C"/>
    <property type="match status" value="1"/>
</dbReference>
<dbReference type="InParanoid" id="A0A7R8Z1C0"/>
<protein>
    <recommendedName>
        <fullName evidence="12">Fucosyltransferase</fullName>
        <ecNumber evidence="12">2.4.1.-</ecNumber>
    </recommendedName>
</protein>
<keyword evidence="4 12" id="KW-0328">Glycosyltransferase</keyword>
<dbReference type="InterPro" id="IPR055270">
    <property type="entry name" value="Glyco_tran_10_C"/>
</dbReference>
<dbReference type="Proteomes" id="UP000594454">
    <property type="component" value="Chromosome 5"/>
</dbReference>
<evidence type="ECO:0000259" key="13">
    <source>
        <dbReference type="Pfam" id="PF00852"/>
    </source>
</evidence>
<evidence type="ECO:0000256" key="7">
    <source>
        <dbReference type="ARBA" id="ARBA00022968"/>
    </source>
</evidence>
<dbReference type="PANTHER" id="PTHR48438:SF1">
    <property type="entry name" value="ALPHA-(1,3)-FUCOSYLTRANSFERASE C-RELATED"/>
    <property type="match status" value="1"/>
</dbReference>
<dbReference type="Pfam" id="PF17039">
    <property type="entry name" value="Glyco_tran_10_N"/>
    <property type="match status" value="1"/>
</dbReference>
<evidence type="ECO:0000256" key="3">
    <source>
        <dbReference type="ARBA" id="ARBA00008919"/>
    </source>
</evidence>
<keyword evidence="11" id="KW-0325">Glycoprotein</keyword>
<dbReference type="AlphaFoldDB" id="A0A7R8Z1C0"/>
<comment type="similarity">
    <text evidence="3 12">Belongs to the glycosyltransferase 10 family.</text>
</comment>
<dbReference type="OrthoDB" id="427096at2759"/>
<name>A0A7R8Z1C0_HERIL</name>
<dbReference type="GO" id="GO:0032580">
    <property type="term" value="C:Golgi cisterna membrane"/>
    <property type="evidence" value="ECO:0007669"/>
    <property type="project" value="UniProtKB-SubCell"/>
</dbReference>
<dbReference type="EC" id="2.4.1.-" evidence="12"/>
<dbReference type="PANTHER" id="PTHR48438">
    <property type="entry name" value="ALPHA-(1,3)-FUCOSYLTRANSFERASE C-RELATED"/>
    <property type="match status" value="1"/>
</dbReference>
<dbReference type="InterPro" id="IPR031481">
    <property type="entry name" value="Glyco_tran_10_N"/>
</dbReference>
<evidence type="ECO:0000256" key="5">
    <source>
        <dbReference type="ARBA" id="ARBA00022679"/>
    </source>
</evidence>
<comment type="subcellular location">
    <subcellularLocation>
        <location evidence="1 12">Golgi apparatus</location>
        <location evidence="1 12">Golgi stack membrane</location>
        <topology evidence="1 12">Single-pass type II membrane protein</topology>
    </subcellularLocation>
</comment>
<sequence length="399" mass="46982">MRAKWPLKFMVGVQPCIFVTLFYFVLVVLYGRITTIPEIHYYKKAESYVDKPFSREPKSILLWNAFFESRNWHLPGSLVNETFFKGLNCPATNCFITSEVNTLSEITEYDAILFHVAEAFPILNPFPSKRAQNQIYVFAAMESPAHTKHDLSDEISFYNYTMTYRLDSDILWTYGHLQDIETGQLVAPTSYPAWRKIPELLELDTSLDIALAKKNKTAAWFVSHCDVISKRDDLARSLQQYIPVDIYGKCGTFTCPRNSHECDEKLDDEYKFYLSFENSLCTDYVTEKFFKILDRNIVPVVYGGAEYTKFAPPHSYINAEDFKTVKDLADYLKFLDGNLEEYRKYFWWKKFYKRTKISPFCQLCLKLNNPSEREKVQYYNDIQEWWYGHACRMNPNVEF</sequence>
<evidence type="ECO:0000256" key="4">
    <source>
        <dbReference type="ARBA" id="ARBA00022676"/>
    </source>
</evidence>
<dbReference type="Gene3D" id="3.40.50.11660">
    <property type="entry name" value="Glycosyl transferase family 10, C-terminal domain"/>
    <property type="match status" value="1"/>
</dbReference>
<feature type="transmembrane region" description="Helical" evidence="12">
    <location>
        <begin position="12"/>
        <end position="33"/>
    </location>
</feature>
<dbReference type="UniPathway" id="UPA00378"/>
<feature type="domain" description="Fucosyltransferase C-terminal" evidence="13">
    <location>
        <begin position="212"/>
        <end position="385"/>
    </location>
</feature>
<keyword evidence="6 12" id="KW-0812">Transmembrane</keyword>
<keyword evidence="8 12" id="KW-1133">Transmembrane helix</keyword>
<keyword evidence="10 12" id="KW-0472">Membrane</keyword>
<reference evidence="15 16" key="1">
    <citation type="submission" date="2020-11" db="EMBL/GenBank/DDBJ databases">
        <authorList>
            <person name="Wallbank WR R."/>
            <person name="Pardo Diaz C."/>
            <person name="Kozak K."/>
            <person name="Martin S."/>
            <person name="Jiggins C."/>
            <person name="Moest M."/>
            <person name="Warren A I."/>
            <person name="Generalovic N T."/>
            <person name="Byers J.R.P. K."/>
            <person name="Montejo-Kovacevich G."/>
            <person name="Yen C E."/>
        </authorList>
    </citation>
    <scope>NUCLEOTIDE SEQUENCE [LARGE SCALE GENOMIC DNA]</scope>
</reference>
<keyword evidence="9 12" id="KW-0333">Golgi apparatus</keyword>
<evidence type="ECO:0000313" key="15">
    <source>
        <dbReference type="EMBL" id="CAD7091758.1"/>
    </source>
</evidence>
<evidence type="ECO:0000256" key="11">
    <source>
        <dbReference type="ARBA" id="ARBA00023180"/>
    </source>
</evidence>
<proteinExistence type="inferred from homology"/>
<keyword evidence="5 12" id="KW-0808">Transferase</keyword>
<dbReference type="InterPro" id="IPR038577">
    <property type="entry name" value="GT10-like_C_sf"/>
</dbReference>
<evidence type="ECO:0000313" key="16">
    <source>
        <dbReference type="Proteomes" id="UP000594454"/>
    </source>
</evidence>
<accession>A0A7R8Z1C0</accession>
<dbReference type="EMBL" id="LR899013">
    <property type="protein sequence ID" value="CAD7091758.1"/>
    <property type="molecule type" value="Genomic_DNA"/>
</dbReference>
<evidence type="ECO:0000256" key="10">
    <source>
        <dbReference type="ARBA" id="ARBA00023136"/>
    </source>
</evidence>
<dbReference type="Pfam" id="PF00852">
    <property type="entry name" value="Glyco_transf_10"/>
    <property type="match status" value="1"/>
</dbReference>
<comment type="pathway">
    <text evidence="2">Protein modification; protein glycosylation.</text>
</comment>